<dbReference type="GO" id="GO:0030686">
    <property type="term" value="C:90S preribosome"/>
    <property type="evidence" value="ECO:0007669"/>
    <property type="project" value="TreeGrafter"/>
</dbReference>
<dbReference type="PANTHER" id="PTHR13102:SF0">
    <property type="entry name" value="NUCLEOLAR PROTEIN 9"/>
    <property type="match status" value="1"/>
</dbReference>
<evidence type="ECO:0000256" key="4">
    <source>
        <dbReference type="ARBA" id="ARBA00031929"/>
    </source>
</evidence>
<organism evidence="5 6">
    <name type="scientific">Edhazardia aedis (strain USNM 41457)</name>
    <name type="common">Microsporidian parasite</name>
    <dbReference type="NCBI Taxonomy" id="1003232"/>
    <lineage>
        <taxon>Eukaryota</taxon>
        <taxon>Fungi</taxon>
        <taxon>Fungi incertae sedis</taxon>
        <taxon>Microsporidia</taxon>
        <taxon>Edhazardia</taxon>
    </lineage>
</organism>
<dbReference type="InterPro" id="IPR001313">
    <property type="entry name" value="Pumilio_RNA-bd_rpt"/>
</dbReference>
<dbReference type="VEuPathDB" id="MicrosporidiaDB:EDEG_01129"/>
<dbReference type="SUPFAM" id="SSF48371">
    <property type="entry name" value="ARM repeat"/>
    <property type="match status" value="2"/>
</dbReference>
<evidence type="ECO:0000256" key="1">
    <source>
        <dbReference type="ARBA" id="ARBA00016427"/>
    </source>
</evidence>
<dbReference type="OMA" id="RIFMEYF"/>
<dbReference type="GO" id="GO:0000447">
    <property type="term" value="P:endonucleolytic cleavage in ITS1 to separate SSU-rRNA from 5.8S rRNA and LSU-rRNA from tricistronic rRNA transcript (SSU-rRNA, 5.8S rRNA, LSU-rRNA)"/>
    <property type="evidence" value="ECO:0007669"/>
    <property type="project" value="TreeGrafter"/>
</dbReference>
<reference evidence="6" key="2">
    <citation type="submission" date="2015-07" db="EMBL/GenBank/DDBJ databases">
        <title>Contrasting host-pathogen interactions and genome evolution in two generalist and specialist microsporidian pathogens of mosquitoes.</title>
        <authorList>
            <consortium name="The Broad Institute Genomics Platform"/>
            <consortium name="The Broad Institute Genome Sequencing Center for Infectious Disease"/>
            <person name="Cuomo C.A."/>
            <person name="Sanscrainte N.D."/>
            <person name="Goldberg J.M."/>
            <person name="Heiman D."/>
            <person name="Young S."/>
            <person name="Zeng Q."/>
            <person name="Becnel J.J."/>
            <person name="Birren B.W."/>
        </authorList>
    </citation>
    <scope>NUCLEOTIDE SEQUENCE [LARGE SCALE GENOMIC DNA]</scope>
    <source>
        <strain evidence="6">USNM 41457</strain>
    </source>
</reference>
<dbReference type="GO" id="GO:0003723">
    <property type="term" value="F:RNA binding"/>
    <property type="evidence" value="ECO:0007669"/>
    <property type="project" value="InterPro"/>
</dbReference>
<dbReference type="GO" id="GO:0030688">
    <property type="term" value="C:preribosome, small subunit precursor"/>
    <property type="evidence" value="ECO:0007669"/>
    <property type="project" value="TreeGrafter"/>
</dbReference>
<dbReference type="EMBL" id="AFBI03000015">
    <property type="protein sequence ID" value="EJW04681.1"/>
    <property type="molecule type" value="Genomic_DNA"/>
</dbReference>
<dbReference type="InterPro" id="IPR011989">
    <property type="entry name" value="ARM-like"/>
</dbReference>
<keyword evidence="2" id="KW-0677">Repeat</keyword>
<dbReference type="HOGENOM" id="CLU_585292_0_0_1"/>
<reference evidence="5 6" key="1">
    <citation type="submission" date="2011-08" db="EMBL/GenBank/DDBJ databases">
        <authorList>
            <person name="Liu Z.J."/>
            <person name="Shi F.L."/>
            <person name="Lu J.Q."/>
            <person name="Li M."/>
            <person name="Wang Z.L."/>
        </authorList>
    </citation>
    <scope>NUCLEOTIDE SEQUENCE [LARGE SCALE GENOMIC DNA]</scope>
    <source>
        <strain evidence="5 6">USNM 41457</strain>
    </source>
</reference>
<dbReference type="GO" id="GO:0000480">
    <property type="term" value="P:endonucleolytic cleavage in 5'-ETS of tricistronic rRNA transcript (SSU-rRNA, 5.8S rRNA, LSU-rRNA)"/>
    <property type="evidence" value="ECO:0007669"/>
    <property type="project" value="TreeGrafter"/>
</dbReference>
<dbReference type="Gene3D" id="1.25.10.10">
    <property type="entry name" value="Leucine-rich Repeat Variant"/>
    <property type="match status" value="1"/>
</dbReference>
<dbReference type="Proteomes" id="UP000003163">
    <property type="component" value="Unassembled WGS sequence"/>
</dbReference>
<dbReference type="OrthoDB" id="392571at2759"/>
<name>J9DAC1_EDHAE</name>
<dbReference type="GO" id="GO:0000472">
    <property type="term" value="P:endonucleolytic cleavage to generate mature 5'-end of SSU-rRNA from (SSU-rRNA, 5.8S rRNA, LSU-rRNA)"/>
    <property type="evidence" value="ECO:0007669"/>
    <property type="project" value="TreeGrafter"/>
</dbReference>
<dbReference type="InParanoid" id="J9DAC1"/>
<dbReference type="AlphaFoldDB" id="J9DAC1"/>
<dbReference type="GO" id="GO:0000056">
    <property type="term" value="P:ribosomal small subunit export from nucleus"/>
    <property type="evidence" value="ECO:0007669"/>
    <property type="project" value="TreeGrafter"/>
</dbReference>
<evidence type="ECO:0000313" key="6">
    <source>
        <dbReference type="Proteomes" id="UP000003163"/>
    </source>
</evidence>
<accession>J9DAC1</accession>
<dbReference type="GO" id="GO:0005730">
    <property type="term" value="C:nucleolus"/>
    <property type="evidence" value="ECO:0007669"/>
    <property type="project" value="TreeGrafter"/>
</dbReference>
<protein>
    <recommendedName>
        <fullName evidence="1">Nucleolar protein 9</fullName>
    </recommendedName>
    <alternativeName>
        <fullName evidence="3 4">Pumilio domain-containing protein NOP9</fullName>
    </alternativeName>
</protein>
<dbReference type="PANTHER" id="PTHR13102">
    <property type="entry name" value="NUCLEOLAR PROTEIN 9"/>
    <property type="match status" value="1"/>
</dbReference>
<gene>
    <name evidence="5" type="ORF">EDEG_01129</name>
</gene>
<comment type="caution">
    <text evidence="5">The sequence shown here is derived from an EMBL/GenBank/DDBJ whole genome shotgun (WGS) entry which is preliminary data.</text>
</comment>
<evidence type="ECO:0000256" key="2">
    <source>
        <dbReference type="ARBA" id="ARBA00022737"/>
    </source>
</evidence>
<proteinExistence type="predicted"/>
<dbReference type="SMART" id="SM00025">
    <property type="entry name" value="Pumilio"/>
    <property type="match status" value="4"/>
</dbReference>
<evidence type="ECO:0000313" key="5">
    <source>
        <dbReference type="EMBL" id="EJW04681.1"/>
    </source>
</evidence>
<evidence type="ECO:0000256" key="3">
    <source>
        <dbReference type="ARBA" id="ARBA00030932"/>
    </source>
</evidence>
<sequence length="467" mass="55725">MTADETPLDYFKNVEFEHIKDSEILQNIYKEIEEHYEKIILDTNLCFKLENLLLKSSYEQRIEFFKKIDISIIKTKLGSRIVENVLNSVKNKLEDADISLIKEIFGKKLVKFMSNENATFVARKFIDILVIVNSTDFLTQFEDNLVKNIHKFFKKDACLFTLGYYIKFSPQKQKLCDIIVDEYLYKEDFLNKRSFFYQDFMEFCGNKNRTKIFKKIKDDFFDFCKHEKANYVIQSLLKFDYKNMGRYYNLIYDNLKVFNRNSNIVLSLALSLAENNLQKECVSIVKEHYMQDSSDIFDSLLYYKSDSPDSKYTPLLVKFFQFSKEYNFDIIKLFLKHFKQSWLFEKNGRTICKCFLMGNATLNEKEDFIKLVKPEISNISKDFYGRQLLEVILEYCNEDIKEIIHKAIKNNNNEKNSFRNNSNFYNVGKTQTHNKSDKYYANKKDECKKYNRRPVEVLNSNSKKVKK</sequence>
<dbReference type="InterPro" id="IPR040000">
    <property type="entry name" value="NOP9"/>
</dbReference>
<keyword evidence="6" id="KW-1185">Reference proteome</keyword>
<dbReference type="InterPro" id="IPR016024">
    <property type="entry name" value="ARM-type_fold"/>
</dbReference>